<feature type="compositionally biased region" description="Basic and acidic residues" evidence="1">
    <location>
        <begin position="298"/>
        <end position="309"/>
    </location>
</feature>
<protein>
    <recommendedName>
        <fullName evidence="2">Arrestin C-terminal-like domain-containing protein</fullName>
    </recommendedName>
</protein>
<dbReference type="InParanoid" id="J4H102"/>
<dbReference type="GO" id="GO:0031625">
    <property type="term" value="F:ubiquitin protein ligase binding"/>
    <property type="evidence" value="ECO:0007669"/>
    <property type="project" value="TreeGrafter"/>
</dbReference>
<dbReference type="SMART" id="SM01017">
    <property type="entry name" value="Arrestin_C"/>
    <property type="match status" value="1"/>
</dbReference>
<dbReference type="InterPro" id="IPR014752">
    <property type="entry name" value="Arrestin-like_C"/>
</dbReference>
<dbReference type="HOGENOM" id="CLU_007709_0_0_1"/>
<keyword evidence="4" id="KW-1185">Reference proteome</keyword>
<name>J4H102_9APHY</name>
<dbReference type="GO" id="GO:0030674">
    <property type="term" value="F:protein-macromolecule adaptor activity"/>
    <property type="evidence" value="ECO:0007669"/>
    <property type="project" value="TreeGrafter"/>
</dbReference>
<dbReference type="InterPro" id="IPR011022">
    <property type="entry name" value="Arrestin_C-like"/>
</dbReference>
<evidence type="ECO:0000313" key="4">
    <source>
        <dbReference type="Proteomes" id="UP000006352"/>
    </source>
</evidence>
<evidence type="ECO:0000259" key="2">
    <source>
        <dbReference type="SMART" id="SM01017"/>
    </source>
</evidence>
<feature type="region of interest" description="Disordered" evidence="1">
    <location>
        <begin position="383"/>
        <end position="415"/>
    </location>
</feature>
<feature type="compositionally biased region" description="Low complexity" evidence="1">
    <location>
        <begin position="273"/>
        <end position="292"/>
    </location>
</feature>
<feature type="compositionally biased region" description="Polar residues" evidence="1">
    <location>
        <begin position="211"/>
        <end position="225"/>
    </location>
</feature>
<dbReference type="GO" id="GO:0005886">
    <property type="term" value="C:plasma membrane"/>
    <property type="evidence" value="ECO:0007669"/>
    <property type="project" value="TreeGrafter"/>
</dbReference>
<dbReference type="Gene3D" id="2.60.40.640">
    <property type="match status" value="2"/>
</dbReference>
<feature type="compositionally biased region" description="Basic and acidic residues" evidence="1">
    <location>
        <begin position="393"/>
        <end position="415"/>
    </location>
</feature>
<dbReference type="Proteomes" id="UP000006352">
    <property type="component" value="Unassembled WGS sequence"/>
</dbReference>
<dbReference type="FunCoup" id="J4H102">
    <property type="interactions" value="267"/>
</dbReference>
<feature type="region of interest" description="Disordered" evidence="1">
    <location>
        <begin position="106"/>
        <end position="162"/>
    </location>
</feature>
<dbReference type="InterPro" id="IPR014756">
    <property type="entry name" value="Ig_E-set"/>
</dbReference>
<dbReference type="Pfam" id="PF00339">
    <property type="entry name" value="Arrestin_N"/>
    <property type="match status" value="1"/>
</dbReference>
<dbReference type="InterPro" id="IPR011021">
    <property type="entry name" value="Arrestin-like_N"/>
</dbReference>
<proteinExistence type="predicted"/>
<feature type="compositionally biased region" description="Basic and acidic residues" evidence="1">
    <location>
        <begin position="328"/>
        <end position="345"/>
    </location>
</feature>
<dbReference type="PANTHER" id="PTHR11188:SF17">
    <property type="entry name" value="FI21816P1"/>
    <property type="match status" value="1"/>
</dbReference>
<gene>
    <name evidence="3" type="ORF">FIBRA_01259</name>
</gene>
<feature type="compositionally biased region" description="Low complexity" evidence="1">
    <location>
        <begin position="234"/>
        <end position="249"/>
    </location>
</feature>
<dbReference type="RefSeq" id="XP_012178527.1">
    <property type="nucleotide sequence ID" value="XM_012323137.1"/>
</dbReference>
<dbReference type="InterPro" id="IPR050357">
    <property type="entry name" value="Arrestin_domain-protein"/>
</dbReference>
<evidence type="ECO:0000256" key="1">
    <source>
        <dbReference type="SAM" id="MobiDB-lite"/>
    </source>
</evidence>
<sequence>MPTATKPPQKNALDIRLAESVVLLRAGDATGRLRNMQADPSPGMLRGLLTLTLAKPTRISSIEIELVGRTSTAWPEGVGARRIEVTEDHEIYSQSYVLFRAGSDTPYKHSRRTHSVGPGLALDHEDDDHDNDRDHSDHSSDDQHIERHRADATAETRGRDYGAISAGTYRRLERRHQSVDHTTFNREFVAHRVRAGFPSSHSPPYSPPYSAESTPQYPLSPSASVSHRMRTVEESPSYESSSSSSFPEELGQRISEPDTEHNSVASPHRMQHLARLSLPSSSSLRLDSPSALTSARASIDEDRPFEFQHGRSASPLSSPSPRSASRSVAREPSRSSDVRDGDDARGRKHKRFSLANVSNALLDVVMDRMRSRSRSAMIGLDVHEGDVTPPRGRTRERSLDLVDGQQQREEAHRERSALERVGAVIGLEMDDEKEHGDGWKEFRKGVYTYPISFAIPATAPPSLKCDYGSVTWKLKAHAHRPGAFTTKLSASQEITVVACPSEDDLEETESIIVERQWDTQMQYLISVAGRSFPLGSVMPISITFMPWTKMKVHRLSVLLEERTDYWTDFRRIVRTDPVLRVPLLALKQSQKERDGPPLLPLDPDDPQAFARSPLATLVPDGEDAGEYASSMMGPGPWRIRTDVHLPAPCTAQPNPNLHLHFTNRNRRSNIFITHMLKIVFRVERGDDQAVDPHSGKRKLFDIVVQTPIHILSHLCNHEYLSLPPYSRTLELQPSYEHARAPGRSQSALLPGARRPVERTASGSHIPLSEHHPHPNPHQSHILTPPLSRQNSIFERGTQFERLVAGQESEIGEAPPSYEEIVHA</sequence>
<dbReference type="PANTHER" id="PTHR11188">
    <property type="entry name" value="ARRESTIN DOMAIN CONTAINING PROTEIN"/>
    <property type="match status" value="1"/>
</dbReference>
<dbReference type="OrthoDB" id="2238745at2759"/>
<reference evidence="3 4" key="1">
    <citation type="journal article" date="2012" name="Appl. Environ. Microbiol.">
        <title>Short-read sequencing for genomic analysis of the brown rot fungus Fibroporia radiculosa.</title>
        <authorList>
            <person name="Tang J.D."/>
            <person name="Perkins A.D."/>
            <person name="Sonstegard T.S."/>
            <person name="Schroeder S.G."/>
            <person name="Burgess S.C."/>
            <person name="Diehl S.V."/>
        </authorList>
    </citation>
    <scope>NUCLEOTIDE SEQUENCE [LARGE SCALE GENOMIC DNA]</scope>
    <source>
        <strain evidence="3 4">TFFH 294</strain>
    </source>
</reference>
<dbReference type="SUPFAM" id="SSF81296">
    <property type="entry name" value="E set domains"/>
    <property type="match status" value="1"/>
</dbReference>
<dbReference type="STRING" id="599839.J4H102"/>
<dbReference type="GeneID" id="24094155"/>
<feature type="compositionally biased region" description="Low complexity" evidence="1">
    <location>
        <begin position="311"/>
        <end position="327"/>
    </location>
</feature>
<dbReference type="AlphaFoldDB" id="J4H102"/>
<dbReference type="EMBL" id="HE796923">
    <property type="protein sequence ID" value="CCL99244.1"/>
    <property type="molecule type" value="Genomic_DNA"/>
</dbReference>
<evidence type="ECO:0000313" key="3">
    <source>
        <dbReference type="EMBL" id="CCL99244.1"/>
    </source>
</evidence>
<dbReference type="GO" id="GO:0070086">
    <property type="term" value="P:ubiquitin-dependent endocytosis"/>
    <property type="evidence" value="ECO:0007669"/>
    <property type="project" value="TreeGrafter"/>
</dbReference>
<accession>J4H102</accession>
<feature type="region of interest" description="Disordered" evidence="1">
    <location>
        <begin position="197"/>
        <end position="351"/>
    </location>
</feature>
<feature type="region of interest" description="Disordered" evidence="1">
    <location>
        <begin position="736"/>
        <end position="784"/>
    </location>
</feature>
<dbReference type="GO" id="GO:0005829">
    <property type="term" value="C:cytosol"/>
    <property type="evidence" value="ECO:0007669"/>
    <property type="project" value="TreeGrafter"/>
</dbReference>
<organism evidence="3 4">
    <name type="scientific">Fibroporia radiculosa</name>
    <dbReference type="NCBI Taxonomy" id="599839"/>
    <lineage>
        <taxon>Eukaryota</taxon>
        <taxon>Fungi</taxon>
        <taxon>Dikarya</taxon>
        <taxon>Basidiomycota</taxon>
        <taxon>Agaricomycotina</taxon>
        <taxon>Agaricomycetes</taxon>
        <taxon>Polyporales</taxon>
        <taxon>Fibroporiaceae</taxon>
        <taxon>Fibroporia</taxon>
    </lineage>
</organism>
<feature type="domain" description="Arrestin C-terminal-like" evidence="2">
    <location>
        <begin position="517"/>
        <end position="715"/>
    </location>
</feature>
<feature type="compositionally biased region" description="Basic and acidic residues" evidence="1">
    <location>
        <begin position="130"/>
        <end position="160"/>
    </location>
</feature>